<accession>N0DXW9</accession>
<dbReference type="AlphaFoldDB" id="N0DXW9"/>
<proteinExistence type="predicted"/>
<keyword evidence="3" id="KW-1185">Reference proteome</keyword>
<reference evidence="2 3" key="1">
    <citation type="journal article" date="2013" name="ISME J.">
        <title>A metabolic model for members of the genus Tetrasphaera involved in enhanced biological phosphorus removal.</title>
        <authorList>
            <person name="Kristiansen R."/>
            <person name="Nguyen H.T.T."/>
            <person name="Saunders A.M."/>
            <person name="Nielsen J.L."/>
            <person name="Wimmer R."/>
            <person name="Le V.Q."/>
            <person name="McIlroy S.J."/>
            <person name="Petrovski S."/>
            <person name="Seviour R.J."/>
            <person name="Calteau A."/>
            <person name="Nielsen K.L."/>
            <person name="Nielsen P.H."/>
        </authorList>
    </citation>
    <scope>NUCLEOTIDE SEQUENCE [LARGE SCALE GENOMIC DNA]</scope>
    <source>
        <strain evidence="2 3">Lp2</strain>
    </source>
</reference>
<dbReference type="HOGENOM" id="CLU_2511578_0_0_11"/>
<gene>
    <name evidence="2" type="ORF">BN10_120019</name>
</gene>
<dbReference type="STRING" id="1193181.BN10_120019"/>
<feature type="region of interest" description="Disordered" evidence="1">
    <location>
        <begin position="1"/>
        <end position="33"/>
    </location>
</feature>
<comment type="caution">
    <text evidence="2">The sequence shown here is derived from an EMBL/GenBank/DDBJ whole genome shotgun (WGS) entry which is preliminary data.</text>
</comment>
<evidence type="ECO:0000313" key="2">
    <source>
        <dbReference type="EMBL" id="CCH68822.1"/>
    </source>
</evidence>
<evidence type="ECO:0000256" key="1">
    <source>
        <dbReference type="SAM" id="MobiDB-lite"/>
    </source>
</evidence>
<protein>
    <submittedName>
        <fullName evidence="2">Uncharacterized protein</fullName>
    </submittedName>
</protein>
<name>N0DXW9_9MICO</name>
<sequence length="85" mass="9244">MRPGWARQAQPYTASSPLRAPHRDRLLGPGPPDLPVGACYGENGASYVNDKVLQSNLDPFNPSNSSFHPSAKGYNGYFQALINNQ</sequence>
<dbReference type="EMBL" id="CAIZ01000024">
    <property type="protein sequence ID" value="CCH68822.1"/>
    <property type="molecule type" value="Genomic_DNA"/>
</dbReference>
<dbReference type="Proteomes" id="UP000013167">
    <property type="component" value="Unassembled WGS sequence"/>
</dbReference>
<organism evidence="2 3">
    <name type="scientific">Phycicoccus elongatus Lp2</name>
    <dbReference type="NCBI Taxonomy" id="1193181"/>
    <lineage>
        <taxon>Bacteria</taxon>
        <taxon>Bacillati</taxon>
        <taxon>Actinomycetota</taxon>
        <taxon>Actinomycetes</taxon>
        <taxon>Micrococcales</taxon>
        <taxon>Intrasporangiaceae</taxon>
        <taxon>Phycicoccus</taxon>
    </lineage>
</organism>
<evidence type="ECO:0000313" key="3">
    <source>
        <dbReference type="Proteomes" id="UP000013167"/>
    </source>
</evidence>